<dbReference type="EMBL" id="KL363193">
    <property type="protein sequence ID" value="KFD56522.1"/>
    <property type="molecule type" value="Genomic_DNA"/>
</dbReference>
<proteinExistence type="predicted"/>
<gene>
    <name evidence="1" type="ORF">M513_02626</name>
</gene>
<dbReference type="SUPFAM" id="SSF48371">
    <property type="entry name" value="ARM repeat"/>
    <property type="match status" value="1"/>
</dbReference>
<organism evidence="1 2">
    <name type="scientific">Trichuris suis</name>
    <name type="common">pig whipworm</name>
    <dbReference type="NCBI Taxonomy" id="68888"/>
    <lineage>
        <taxon>Eukaryota</taxon>
        <taxon>Metazoa</taxon>
        <taxon>Ecdysozoa</taxon>
        <taxon>Nematoda</taxon>
        <taxon>Enoplea</taxon>
        <taxon>Dorylaimia</taxon>
        <taxon>Trichinellida</taxon>
        <taxon>Trichuridae</taxon>
        <taxon>Trichuris</taxon>
    </lineage>
</organism>
<sequence length="676" mass="76241">MELTRSHSWIRRFYRQRVAHLLRFAKGTDARSLLREATKAAYSAFIQAKATDEHSPSTSPNPYHSKARLLKSKGSRGFARPMDLCKKLEQAESASDKIAALMAIAKMVPKIRADEVLPRVAAAVNPKLMNLLLEEDPTETGAAGIVILSRLLSRASAAEESKFAECFPSLVDCLEKLCNSGTNIELHTFSESLFCLRKLLHKITYNEQLFTRVANVFVKLYPTSNALVIEAVVELFFTCPRADVIFSKIVAVVKEERSSHSHLVVAFSTIGQSVPPTGKFVETQWLSNMCYILSSLMRGRVRDPLRWDTIICVELLVQMFSRDVLMKEADFFMVAFTVASIELDYLINLGFAQHTFDRVMRPLFSCVLLLTEAPEMLSLLLEDRPDFNEASVSALLKQLVSTINFIFTIIIDDGEAQTLPTLILLLLMEMIDPYLREAFDLLDRDLLKAAIPKMFQFWKRRCPRSSTIYEFGLLTRFMQSVIVNGITFSPDDHKVEYVQTGVAMFQKYNLWSDDEARALFNTFCYLMLKLPWDILASNHQAEVKVVFDYFTQLYESAYLPSTPCRLLAGIVAVILTISDKCSFEIAPTIWERIIDGIAIVAQFVADNSDRNDADDSPVETVEFLTDAASRLNSIISNNAHLKTTLRTVWLKAFSEDGSSNGSSPVAVLDDIHKLFL</sequence>
<accession>A0A085MH26</accession>
<reference evidence="1 2" key="1">
    <citation type="journal article" date="2014" name="Nat. Genet.">
        <title>Genome and transcriptome of the porcine whipworm Trichuris suis.</title>
        <authorList>
            <person name="Jex A.R."/>
            <person name="Nejsum P."/>
            <person name="Schwarz E.M."/>
            <person name="Hu L."/>
            <person name="Young N.D."/>
            <person name="Hall R.S."/>
            <person name="Korhonen P.K."/>
            <person name="Liao S."/>
            <person name="Thamsborg S."/>
            <person name="Xia J."/>
            <person name="Xu P."/>
            <person name="Wang S."/>
            <person name="Scheerlinck J.P."/>
            <person name="Hofmann A."/>
            <person name="Sternberg P.W."/>
            <person name="Wang J."/>
            <person name="Gasser R.B."/>
        </authorList>
    </citation>
    <scope>NUCLEOTIDE SEQUENCE [LARGE SCALE GENOMIC DNA]</scope>
    <source>
        <strain evidence="1">DCEP-RM93M</strain>
    </source>
</reference>
<dbReference type="Proteomes" id="UP000030764">
    <property type="component" value="Unassembled WGS sequence"/>
</dbReference>
<name>A0A085MH26_9BILA</name>
<dbReference type="AlphaFoldDB" id="A0A085MH26"/>
<keyword evidence="2" id="KW-1185">Reference proteome</keyword>
<dbReference type="InterPro" id="IPR016024">
    <property type="entry name" value="ARM-type_fold"/>
</dbReference>
<evidence type="ECO:0000313" key="1">
    <source>
        <dbReference type="EMBL" id="KFD56522.1"/>
    </source>
</evidence>
<protein>
    <submittedName>
        <fullName evidence="1">Uncharacterized protein</fullName>
    </submittedName>
</protein>
<evidence type="ECO:0000313" key="2">
    <source>
        <dbReference type="Proteomes" id="UP000030764"/>
    </source>
</evidence>